<accession>Q4WH23</accession>
<dbReference type="EMBL" id="AAHF01000009">
    <property type="protein sequence ID" value="EAL86768.1"/>
    <property type="molecule type" value="Genomic_DNA"/>
</dbReference>
<dbReference type="AlphaFoldDB" id="Q4WH23"/>
<dbReference type="KEGG" id="afm:AFUA_7G07050"/>
<evidence type="ECO:0000313" key="2">
    <source>
        <dbReference type="Proteomes" id="UP000002530"/>
    </source>
</evidence>
<keyword evidence="2" id="KW-1185">Reference proteome</keyword>
<dbReference type="OMA" id="KGMIASW"/>
<dbReference type="Proteomes" id="UP000002530">
    <property type="component" value="Unassembled WGS sequence"/>
</dbReference>
<dbReference type="VEuPathDB" id="FungiDB:Afu7g07050"/>
<dbReference type="OrthoDB" id="4411012at2759"/>
<organism evidence="1 2">
    <name type="scientific">Aspergillus fumigatus (strain ATCC MYA-4609 / CBS 101355 / FGSC A1100 / Af293)</name>
    <name type="common">Neosartorya fumigata</name>
    <dbReference type="NCBI Taxonomy" id="330879"/>
    <lineage>
        <taxon>Eukaryota</taxon>
        <taxon>Fungi</taxon>
        <taxon>Dikarya</taxon>
        <taxon>Ascomycota</taxon>
        <taxon>Pezizomycotina</taxon>
        <taxon>Eurotiomycetes</taxon>
        <taxon>Eurotiomycetidae</taxon>
        <taxon>Eurotiales</taxon>
        <taxon>Aspergillaceae</taxon>
        <taxon>Aspergillus</taxon>
        <taxon>Aspergillus subgen. Fumigati</taxon>
    </lineage>
</organism>
<dbReference type="HOGENOM" id="CLU_062670_0_0_1"/>
<dbReference type="InParanoid" id="Q4WH23"/>
<proteinExistence type="predicted"/>
<name>Q4WH23_ASPFU</name>
<sequence length="238" mass="27079">MAAKLQFLNNLPREIWLSIRDLVLPSASANELKIAPALWSSIFKSDRWLNMATREFKCSPILIGCDLSAFRPHRVSNRIYLALIANDYSGDLRFHQDELLETFQDGAKFDADTYEVKLPSGIVVNIYEVITGSETAELPLEKLFSREKSGVHTEYCFYTKKVIGSLGPADIIGLHGPSHKWRDFKYGGAIRVPYGGKVKQYFIQAKGKRELWVVKRDDESKLVSSFSKEPRNEQGLLY</sequence>
<dbReference type="RefSeq" id="XP_748806.1">
    <property type="nucleotide sequence ID" value="XM_743713.1"/>
</dbReference>
<evidence type="ECO:0000313" key="1">
    <source>
        <dbReference type="EMBL" id="EAL86768.1"/>
    </source>
</evidence>
<comment type="caution">
    <text evidence="1">The sequence shown here is derived from an EMBL/GenBank/DDBJ whole genome shotgun (WGS) entry which is preliminary data.</text>
</comment>
<protein>
    <submittedName>
        <fullName evidence="1">Uncharacterized protein</fullName>
    </submittedName>
</protein>
<reference evidence="1 2" key="1">
    <citation type="journal article" date="2005" name="Nature">
        <title>Genomic sequence of the pathogenic and allergenic filamentous fungus Aspergillus fumigatus.</title>
        <authorList>
            <person name="Nierman W.C."/>
            <person name="Pain A."/>
            <person name="Anderson M.J."/>
            <person name="Wortman J.R."/>
            <person name="Kim H.S."/>
            <person name="Arroyo J."/>
            <person name="Berriman M."/>
            <person name="Abe K."/>
            <person name="Archer D.B."/>
            <person name="Bermejo C."/>
            <person name="Bennett J."/>
            <person name="Bowyer P."/>
            <person name="Chen D."/>
            <person name="Collins M."/>
            <person name="Coulsen R."/>
            <person name="Davies R."/>
            <person name="Dyer P.S."/>
            <person name="Farman M."/>
            <person name="Fedorova N."/>
            <person name="Fedorova N."/>
            <person name="Feldblyum T.V."/>
            <person name="Fischer R."/>
            <person name="Fosker N."/>
            <person name="Fraser A."/>
            <person name="Garcia J.L."/>
            <person name="Garcia M.J."/>
            <person name="Goble A."/>
            <person name="Goldman G.H."/>
            <person name="Gomi K."/>
            <person name="Griffith-Jones S."/>
            <person name="Gwilliam R."/>
            <person name="Haas B."/>
            <person name="Haas H."/>
            <person name="Harris D."/>
            <person name="Horiuchi H."/>
            <person name="Huang J."/>
            <person name="Humphray S."/>
            <person name="Jimenez J."/>
            <person name="Keller N."/>
            <person name="Khouri H."/>
            <person name="Kitamoto K."/>
            <person name="Kobayashi T."/>
            <person name="Konzack S."/>
            <person name="Kulkarni R."/>
            <person name="Kumagai T."/>
            <person name="Lafon A."/>
            <person name="Latge J.P."/>
            <person name="Li W."/>
            <person name="Lord A."/>
            <person name="Lu C."/>
            <person name="Majoros W.H."/>
            <person name="May G.S."/>
            <person name="Miller B.L."/>
            <person name="Mohamoud Y."/>
            <person name="Molina M."/>
            <person name="Monod M."/>
            <person name="Mouyna I."/>
            <person name="Mulligan S."/>
            <person name="Murphy L."/>
            <person name="O'Neil S."/>
            <person name="Paulsen I."/>
            <person name="Penalva M.A."/>
            <person name="Pertea M."/>
            <person name="Price C."/>
            <person name="Pritchard B.L."/>
            <person name="Quail M.A."/>
            <person name="Rabbinowitsch E."/>
            <person name="Rawlins N."/>
            <person name="Rajandream M.A."/>
            <person name="Reichard U."/>
            <person name="Renauld H."/>
            <person name="Robson G.D."/>
            <person name="Rodriguez de Cordoba S."/>
            <person name="Rodriguez-Pena J.M."/>
            <person name="Ronning C.M."/>
            <person name="Rutter S."/>
            <person name="Salzberg S.L."/>
            <person name="Sanchez M."/>
            <person name="Sanchez-Ferrero J.C."/>
            <person name="Saunders D."/>
            <person name="Seeger K."/>
            <person name="Squares R."/>
            <person name="Squares S."/>
            <person name="Takeuchi M."/>
            <person name="Tekaia F."/>
            <person name="Turner G."/>
            <person name="Vazquez de Aldana C.R."/>
            <person name="Weidman J."/>
            <person name="White O."/>
            <person name="Woodward J."/>
            <person name="Yu J.H."/>
            <person name="Fraser C."/>
            <person name="Galagan J.E."/>
            <person name="Asai K."/>
            <person name="Machida M."/>
            <person name="Hall N."/>
            <person name="Barrell B."/>
            <person name="Denning D.W."/>
        </authorList>
    </citation>
    <scope>NUCLEOTIDE SEQUENCE [LARGE SCALE GENOMIC DNA]</scope>
    <source>
        <strain evidence="1 2">Af293</strain>
    </source>
</reference>
<dbReference type="GeneID" id="3506382"/>
<gene>
    <name evidence="1" type="ORF">AFUA_7G07050</name>
</gene>